<gene>
    <name evidence="2" type="ORF">DVH24_018969</name>
    <name evidence="3" type="ORF">DVH24_036267</name>
</gene>
<dbReference type="PANTHER" id="PTHR46034:SF7">
    <property type="entry name" value="INFLUENZA VIRUS NS1A-BINDING PROTEIN"/>
    <property type="match status" value="1"/>
</dbReference>
<dbReference type="Proteomes" id="UP000290289">
    <property type="component" value="Chromosome 12"/>
</dbReference>
<evidence type="ECO:0000259" key="1">
    <source>
        <dbReference type="PROSITE" id="PS51222"/>
    </source>
</evidence>
<dbReference type="PANTHER" id="PTHR46034">
    <property type="match status" value="1"/>
</dbReference>
<dbReference type="EMBL" id="RDQH01000338">
    <property type="protein sequence ID" value="RXH81369.1"/>
    <property type="molecule type" value="Genomic_DNA"/>
</dbReference>
<protein>
    <recommendedName>
        <fullName evidence="1">DCD domain-containing protein</fullName>
    </recommendedName>
</protein>
<dbReference type="InterPro" id="IPR013989">
    <property type="entry name" value="Dev_and_cell_death_domain"/>
</dbReference>
<name>A0A498IEY4_MALDO</name>
<comment type="caution">
    <text evidence="3">The sequence shown here is derived from an EMBL/GenBank/DDBJ whole genome shotgun (WGS) entry which is preliminary data.</text>
</comment>
<sequence length="227" mass="25653">MGAGRQPKIFTASPQDLAIYYASIRNLSKNRLGGVVFGCTKTTIEECLSKQLFGLPGAHFSYVKNITPGLPFFLFNSSDRKLHGIFEAASRGQLNINPYGWTADGSERTQFPAQVQIRVWVQCQLVLESQFKAILVDNYYSQRNFWFELDHAQTRNVISLLATTRITSSTSVGSLPRIKKWSHMFQALTSARTLEFLQPLTSEDSTEFIERNDPFNAQIDIMEAEQA</sequence>
<organism evidence="3 4">
    <name type="scientific">Malus domestica</name>
    <name type="common">Apple</name>
    <name type="synonym">Pyrus malus</name>
    <dbReference type="NCBI Taxonomy" id="3750"/>
    <lineage>
        <taxon>Eukaryota</taxon>
        <taxon>Viridiplantae</taxon>
        <taxon>Streptophyta</taxon>
        <taxon>Embryophyta</taxon>
        <taxon>Tracheophyta</taxon>
        <taxon>Spermatophyta</taxon>
        <taxon>Magnoliopsida</taxon>
        <taxon>eudicotyledons</taxon>
        <taxon>Gunneridae</taxon>
        <taxon>Pentapetalae</taxon>
        <taxon>rosids</taxon>
        <taxon>fabids</taxon>
        <taxon>Rosales</taxon>
        <taxon>Rosaceae</taxon>
        <taxon>Amygdaloideae</taxon>
        <taxon>Maleae</taxon>
        <taxon>Malus</taxon>
    </lineage>
</organism>
<dbReference type="SMART" id="SM00767">
    <property type="entry name" value="DCD"/>
    <property type="match status" value="1"/>
</dbReference>
<accession>A0A498IEY4</accession>
<dbReference type="InterPro" id="IPR044832">
    <property type="entry name" value="NRP-like"/>
</dbReference>
<evidence type="ECO:0000313" key="4">
    <source>
        <dbReference type="Proteomes" id="UP000290289"/>
    </source>
</evidence>
<keyword evidence="4" id="KW-1185">Reference proteome</keyword>
<dbReference type="Pfam" id="PF10539">
    <property type="entry name" value="Dev_Cell_Death"/>
    <property type="match status" value="1"/>
</dbReference>
<evidence type="ECO:0000313" key="2">
    <source>
        <dbReference type="EMBL" id="RXH81369.1"/>
    </source>
</evidence>
<dbReference type="PROSITE" id="PS51222">
    <property type="entry name" value="DCD"/>
    <property type="match status" value="1"/>
</dbReference>
<proteinExistence type="predicted"/>
<evidence type="ECO:0000313" key="3">
    <source>
        <dbReference type="EMBL" id="RXH81926.1"/>
    </source>
</evidence>
<dbReference type="GO" id="GO:0034976">
    <property type="term" value="P:response to endoplasmic reticulum stress"/>
    <property type="evidence" value="ECO:0007669"/>
    <property type="project" value="InterPro"/>
</dbReference>
<dbReference type="AlphaFoldDB" id="A0A498IEY4"/>
<feature type="domain" description="DCD" evidence="1">
    <location>
        <begin position="30"/>
        <end position="163"/>
    </location>
</feature>
<reference evidence="3 4" key="1">
    <citation type="submission" date="2018-10" db="EMBL/GenBank/DDBJ databases">
        <title>A high-quality apple genome assembly.</title>
        <authorList>
            <person name="Hu J."/>
        </authorList>
    </citation>
    <scope>NUCLEOTIDE SEQUENCE [LARGE SCALE GENOMIC DNA]</scope>
    <source>
        <strain evidence="4">cv. HFTH1</strain>
        <tissue evidence="3">Young leaf</tissue>
    </source>
</reference>
<dbReference type="EMBL" id="RDQH01000338">
    <property type="protein sequence ID" value="RXH81926.1"/>
    <property type="molecule type" value="Genomic_DNA"/>
</dbReference>